<keyword evidence="4 7" id="KW-0560">Oxidoreductase</keyword>
<evidence type="ECO:0000259" key="5">
    <source>
        <dbReference type="Pfam" id="PF07992"/>
    </source>
</evidence>
<dbReference type="SUPFAM" id="SSF51905">
    <property type="entry name" value="FAD/NAD(P)-binding domain"/>
    <property type="match status" value="2"/>
</dbReference>
<reference evidence="7 8" key="1">
    <citation type="submission" date="2020-07" db="EMBL/GenBank/DDBJ databases">
        <title>Sequencing the genomes of 1000 actinobacteria strains.</title>
        <authorList>
            <person name="Klenk H.-P."/>
        </authorList>
    </citation>
    <scope>NUCLEOTIDE SEQUENCE [LARGE SCALE GENOMIC DNA]</scope>
    <source>
        <strain evidence="7 8">DSM 45975</strain>
    </source>
</reference>
<evidence type="ECO:0000313" key="8">
    <source>
        <dbReference type="Proteomes" id="UP000569329"/>
    </source>
</evidence>
<dbReference type="PRINTS" id="PR00368">
    <property type="entry name" value="FADPNR"/>
</dbReference>
<dbReference type="InterPro" id="IPR016156">
    <property type="entry name" value="FAD/NAD-linked_Rdtase_dimer_sf"/>
</dbReference>
<gene>
    <name evidence="7" type="ORF">FHX42_001350</name>
</gene>
<keyword evidence="7" id="KW-0223">Dioxygenase</keyword>
<dbReference type="Gene3D" id="3.50.50.60">
    <property type="entry name" value="FAD/NAD(P)-binding domain"/>
    <property type="match status" value="2"/>
</dbReference>
<dbReference type="EC" id="1.18.1.3" evidence="7"/>
<dbReference type="GO" id="GO:0016651">
    <property type="term" value="F:oxidoreductase activity, acting on NAD(P)H"/>
    <property type="evidence" value="ECO:0007669"/>
    <property type="project" value="TreeGrafter"/>
</dbReference>
<organism evidence="7 8">
    <name type="scientific">Halosaccharopolyspora lacisalsi</name>
    <dbReference type="NCBI Taxonomy" id="1000566"/>
    <lineage>
        <taxon>Bacteria</taxon>
        <taxon>Bacillati</taxon>
        <taxon>Actinomycetota</taxon>
        <taxon>Actinomycetes</taxon>
        <taxon>Pseudonocardiales</taxon>
        <taxon>Pseudonocardiaceae</taxon>
        <taxon>Halosaccharopolyspora</taxon>
    </lineage>
</organism>
<dbReference type="InterPro" id="IPR023753">
    <property type="entry name" value="FAD/NAD-binding_dom"/>
</dbReference>
<dbReference type="PRINTS" id="PR00411">
    <property type="entry name" value="PNDRDTASEI"/>
</dbReference>
<dbReference type="GO" id="GO:0005737">
    <property type="term" value="C:cytoplasm"/>
    <property type="evidence" value="ECO:0007669"/>
    <property type="project" value="TreeGrafter"/>
</dbReference>
<dbReference type="PANTHER" id="PTHR43557:SF2">
    <property type="entry name" value="RIESKE DOMAIN-CONTAINING PROTEIN-RELATED"/>
    <property type="match status" value="1"/>
</dbReference>
<feature type="domain" description="FAD/NAD(P)-binding" evidence="5">
    <location>
        <begin position="3"/>
        <end position="298"/>
    </location>
</feature>
<dbReference type="Pfam" id="PF07992">
    <property type="entry name" value="Pyr_redox_2"/>
    <property type="match status" value="1"/>
</dbReference>
<dbReference type="SUPFAM" id="SSF55424">
    <property type="entry name" value="FAD/NAD-linked reductases, dimerisation (C-terminal) domain"/>
    <property type="match status" value="1"/>
</dbReference>
<comment type="cofactor">
    <cofactor evidence="1">
        <name>FAD</name>
        <dbReference type="ChEBI" id="CHEBI:57692"/>
    </cofactor>
</comment>
<dbReference type="InterPro" id="IPR036188">
    <property type="entry name" value="FAD/NAD-bd_sf"/>
</dbReference>
<dbReference type="PANTHER" id="PTHR43557">
    <property type="entry name" value="APOPTOSIS-INDUCING FACTOR 1"/>
    <property type="match status" value="1"/>
</dbReference>
<comment type="caution">
    <text evidence="7">The sequence shown here is derived from an EMBL/GenBank/DDBJ whole genome shotgun (WGS) entry which is preliminary data.</text>
</comment>
<keyword evidence="3" id="KW-0274">FAD</keyword>
<evidence type="ECO:0000259" key="6">
    <source>
        <dbReference type="Pfam" id="PF14759"/>
    </source>
</evidence>
<dbReference type="AlphaFoldDB" id="A0A839DXR9"/>
<dbReference type="Pfam" id="PF14759">
    <property type="entry name" value="Reductase_C"/>
    <property type="match status" value="1"/>
</dbReference>
<dbReference type="InterPro" id="IPR028202">
    <property type="entry name" value="Reductase_C"/>
</dbReference>
<dbReference type="Gene3D" id="3.30.390.30">
    <property type="match status" value="1"/>
</dbReference>
<dbReference type="InterPro" id="IPR050446">
    <property type="entry name" value="FAD-oxidoreductase/Apoptosis"/>
</dbReference>
<dbReference type="Proteomes" id="UP000569329">
    <property type="component" value="Unassembled WGS sequence"/>
</dbReference>
<evidence type="ECO:0000256" key="2">
    <source>
        <dbReference type="ARBA" id="ARBA00022630"/>
    </source>
</evidence>
<proteinExistence type="predicted"/>
<protein>
    <submittedName>
        <fullName evidence="7">3-phenylpropionate/trans-cinnamate dioxygenase ferredoxin reductase subunit</fullName>
        <ecNumber evidence="7">1.18.1.3</ecNumber>
    </submittedName>
</protein>
<evidence type="ECO:0000256" key="3">
    <source>
        <dbReference type="ARBA" id="ARBA00022827"/>
    </source>
</evidence>
<dbReference type="GO" id="GO:0008860">
    <property type="term" value="F:ferredoxin-NAD+ reductase activity"/>
    <property type="evidence" value="ECO:0007669"/>
    <property type="project" value="UniProtKB-EC"/>
</dbReference>
<evidence type="ECO:0000256" key="4">
    <source>
        <dbReference type="ARBA" id="ARBA00023002"/>
    </source>
</evidence>
<accession>A0A839DXR9</accession>
<sequence>MRTVTVVGTSLAGFSAAQQLRAQGFDGRLVMVGAEVHLPYDRPPLSKGFLTGKTSRADLALGEQSDYDELEAEWVLGDPAVQLRPSSAGVELLSGEHIGTDGIVVATGATARSLPGVDELAGVHTLRTLDDAVALHDELSSGRPRVVVIGAGFIGAEITSSCLDLGLDVTLVEAAPLPLERALGSTMAQACADLHRDHRVDVRFGVGVEELHGAFGHVTGVRLSSGEVLPADVVVTGVGVQPNTAWLANTGLGLNDGVLCDAGGVTDLPNIVAVGDVARCYRPDLDRTIRIEHWATANGQPRVAVGNLLAGSVVEHHTDVPYFWSDQYGVRIQFAGTVHPDDDVRIVDGAVEDRRFLAHYERQGQPVGVLAFNTPRAFGRARRQLTRPSLIVT</sequence>
<dbReference type="EMBL" id="JACGWZ010000001">
    <property type="protein sequence ID" value="MBA8824021.1"/>
    <property type="molecule type" value="Genomic_DNA"/>
</dbReference>
<dbReference type="GO" id="GO:0051213">
    <property type="term" value="F:dioxygenase activity"/>
    <property type="evidence" value="ECO:0007669"/>
    <property type="project" value="UniProtKB-KW"/>
</dbReference>
<evidence type="ECO:0000256" key="1">
    <source>
        <dbReference type="ARBA" id="ARBA00001974"/>
    </source>
</evidence>
<keyword evidence="8" id="KW-1185">Reference proteome</keyword>
<evidence type="ECO:0000313" key="7">
    <source>
        <dbReference type="EMBL" id="MBA8824021.1"/>
    </source>
</evidence>
<name>A0A839DXR9_9PSEU</name>
<dbReference type="RefSeq" id="WP_182543194.1">
    <property type="nucleotide sequence ID" value="NZ_JACGWZ010000001.1"/>
</dbReference>
<keyword evidence="2" id="KW-0285">Flavoprotein</keyword>
<feature type="domain" description="Reductase C-terminal" evidence="6">
    <location>
        <begin position="322"/>
        <end position="386"/>
    </location>
</feature>